<sequence>MNKEKIVTLARGIDEGAFTYQLFQKAKKFGVWNPRDIDFSQDKEDWKKLTPEQQETLRIRFSKFLVGEESVTHEITPMIVALGKKGWIEDEIYLTSFLWEEAKHVEFFSTILKELGETGSIAYSSEEHLDMWLNVLPNIMNKLLDNPTNKEIAEASAIYNMFQEGIQAETAYFLMYEGVNRLGLMPGLMQGIENIKRDEARHISFGTYLLQKLIREEPEIYQFVEDKMNEWWPIAEKLMFNNNINSTEVDAFGIKISEVYEFAKRQFDVRLEVLRRAVDSDKYIANLL</sequence>
<name>A0ABZ2CAL2_9BACI</name>
<dbReference type="InterPro" id="IPR012348">
    <property type="entry name" value="RNR-like"/>
</dbReference>
<organism evidence="2 3">
    <name type="scientific">Niallia oryzisoli</name>
    <dbReference type="NCBI Taxonomy" id="1737571"/>
    <lineage>
        <taxon>Bacteria</taxon>
        <taxon>Bacillati</taxon>
        <taxon>Bacillota</taxon>
        <taxon>Bacilli</taxon>
        <taxon>Bacillales</taxon>
        <taxon>Bacillaceae</taxon>
        <taxon>Niallia</taxon>
    </lineage>
</organism>
<dbReference type="RefSeq" id="WP_338448230.1">
    <property type="nucleotide sequence ID" value="NZ_CP137640.1"/>
</dbReference>
<proteinExistence type="predicted"/>
<evidence type="ECO:0000256" key="1">
    <source>
        <dbReference type="ARBA" id="ARBA00001962"/>
    </source>
</evidence>
<dbReference type="NCBIfam" id="NF006200">
    <property type="entry name" value="PRK08326.1-3"/>
    <property type="match status" value="1"/>
</dbReference>
<evidence type="ECO:0000313" key="2">
    <source>
        <dbReference type="EMBL" id="WVX79296.1"/>
    </source>
</evidence>
<dbReference type="Proteomes" id="UP001357223">
    <property type="component" value="Chromosome"/>
</dbReference>
<protein>
    <submittedName>
        <fullName evidence="2">R2-like ligand-binding oxidase</fullName>
    </submittedName>
</protein>
<evidence type="ECO:0000313" key="3">
    <source>
        <dbReference type="Proteomes" id="UP001357223"/>
    </source>
</evidence>
<dbReference type="EMBL" id="CP137640">
    <property type="protein sequence ID" value="WVX79296.1"/>
    <property type="molecule type" value="Genomic_DNA"/>
</dbReference>
<comment type="cofactor">
    <cofactor evidence="1">
        <name>Fe cation</name>
        <dbReference type="ChEBI" id="CHEBI:24875"/>
    </cofactor>
</comment>
<gene>
    <name evidence="2" type="ORF">R4Z09_18540</name>
</gene>
<accession>A0ABZ2CAL2</accession>
<dbReference type="InterPro" id="IPR009078">
    <property type="entry name" value="Ferritin-like_SF"/>
</dbReference>
<dbReference type="InterPro" id="IPR000358">
    <property type="entry name" value="RNR_small_fam"/>
</dbReference>
<dbReference type="Gene3D" id="1.10.620.20">
    <property type="entry name" value="Ribonucleotide Reductase, subunit A"/>
    <property type="match status" value="1"/>
</dbReference>
<dbReference type="Pfam" id="PF00268">
    <property type="entry name" value="Ribonuc_red_sm"/>
    <property type="match status" value="1"/>
</dbReference>
<keyword evidence="3" id="KW-1185">Reference proteome</keyword>
<dbReference type="SUPFAM" id="SSF47240">
    <property type="entry name" value="Ferritin-like"/>
    <property type="match status" value="1"/>
</dbReference>
<reference evidence="2 3" key="1">
    <citation type="submission" date="2023-10" db="EMBL/GenBank/DDBJ databases">
        <title>Niallia locisalis sp.nov. isolated from a salt pond sample.</title>
        <authorList>
            <person name="Li X.-J."/>
            <person name="Dong L."/>
        </authorList>
    </citation>
    <scope>NUCLEOTIDE SEQUENCE [LARGE SCALE GENOMIC DNA]</scope>
    <source>
        <strain evidence="2 3">DSM 29761</strain>
    </source>
</reference>